<evidence type="ECO:0000313" key="1">
    <source>
        <dbReference type="EMBL" id="KAK1298689.1"/>
    </source>
</evidence>
<sequence length="75" mass="8415">MGNLGAQGMTFKGARTYVENTWELTTLLIRDWARELVGVREVADVSDTTANQAHVSAYPHEMLMRDPRANKYVCG</sequence>
<name>A0AAV9DCS8_ACOCL</name>
<keyword evidence="2" id="KW-1185">Reference proteome</keyword>
<dbReference type="AlphaFoldDB" id="A0AAV9DCS8"/>
<evidence type="ECO:0000313" key="2">
    <source>
        <dbReference type="Proteomes" id="UP001180020"/>
    </source>
</evidence>
<organism evidence="1 2">
    <name type="scientific">Acorus calamus</name>
    <name type="common">Sweet flag</name>
    <dbReference type="NCBI Taxonomy" id="4465"/>
    <lineage>
        <taxon>Eukaryota</taxon>
        <taxon>Viridiplantae</taxon>
        <taxon>Streptophyta</taxon>
        <taxon>Embryophyta</taxon>
        <taxon>Tracheophyta</taxon>
        <taxon>Spermatophyta</taxon>
        <taxon>Magnoliopsida</taxon>
        <taxon>Liliopsida</taxon>
        <taxon>Acoraceae</taxon>
        <taxon>Acorus</taxon>
    </lineage>
</organism>
<dbReference type="EMBL" id="JAUJYO010000014">
    <property type="protein sequence ID" value="KAK1298689.1"/>
    <property type="molecule type" value="Genomic_DNA"/>
</dbReference>
<dbReference type="Proteomes" id="UP001180020">
    <property type="component" value="Unassembled WGS sequence"/>
</dbReference>
<accession>A0AAV9DCS8</accession>
<reference evidence="1" key="1">
    <citation type="journal article" date="2023" name="Nat. Commun.">
        <title>Diploid and tetraploid genomes of Acorus and the evolution of monocots.</title>
        <authorList>
            <person name="Ma L."/>
            <person name="Liu K.W."/>
            <person name="Li Z."/>
            <person name="Hsiao Y.Y."/>
            <person name="Qi Y."/>
            <person name="Fu T."/>
            <person name="Tang G.D."/>
            <person name="Zhang D."/>
            <person name="Sun W.H."/>
            <person name="Liu D.K."/>
            <person name="Li Y."/>
            <person name="Chen G.Z."/>
            <person name="Liu X.D."/>
            <person name="Liao X.Y."/>
            <person name="Jiang Y.T."/>
            <person name="Yu X."/>
            <person name="Hao Y."/>
            <person name="Huang J."/>
            <person name="Zhao X.W."/>
            <person name="Ke S."/>
            <person name="Chen Y.Y."/>
            <person name="Wu W.L."/>
            <person name="Hsu J.L."/>
            <person name="Lin Y.F."/>
            <person name="Huang M.D."/>
            <person name="Li C.Y."/>
            <person name="Huang L."/>
            <person name="Wang Z.W."/>
            <person name="Zhao X."/>
            <person name="Zhong W.Y."/>
            <person name="Peng D.H."/>
            <person name="Ahmad S."/>
            <person name="Lan S."/>
            <person name="Zhang J.S."/>
            <person name="Tsai W.C."/>
            <person name="Van de Peer Y."/>
            <person name="Liu Z.J."/>
        </authorList>
    </citation>
    <scope>NUCLEOTIDE SEQUENCE</scope>
    <source>
        <strain evidence="1">CP</strain>
    </source>
</reference>
<comment type="caution">
    <text evidence="1">The sequence shown here is derived from an EMBL/GenBank/DDBJ whole genome shotgun (WGS) entry which is preliminary data.</text>
</comment>
<proteinExistence type="predicted"/>
<protein>
    <submittedName>
        <fullName evidence="1">Uncharacterized protein</fullName>
    </submittedName>
</protein>
<reference evidence="1" key="2">
    <citation type="submission" date="2023-06" db="EMBL/GenBank/DDBJ databases">
        <authorList>
            <person name="Ma L."/>
            <person name="Liu K.-W."/>
            <person name="Li Z."/>
            <person name="Hsiao Y.-Y."/>
            <person name="Qi Y."/>
            <person name="Fu T."/>
            <person name="Tang G."/>
            <person name="Zhang D."/>
            <person name="Sun W.-H."/>
            <person name="Liu D.-K."/>
            <person name="Li Y."/>
            <person name="Chen G.-Z."/>
            <person name="Liu X.-D."/>
            <person name="Liao X.-Y."/>
            <person name="Jiang Y.-T."/>
            <person name="Yu X."/>
            <person name="Hao Y."/>
            <person name="Huang J."/>
            <person name="Zhao X.-W."/>
            <person name="Ke S."/>
            <person name="Chen Y.-Y."/>
            <person name="Wu W.-L."/>
            <person name="Hsu J.-L."/>
            <person name="Lin Y.-F."/>
            <person name="Huang M.-D."/>
            <person name="Li C.-Y."/>
            <person name="Huang L."/>
            <person name="Wang Z.-W."/>
            <person name="Zhao X."/>
            <person name="Zhong W.-Y."/>
            <person name="Peng D.-H."/>
            <person name="Ahmad S."/>
            <person name="Lan S."/>
            <person name="Zhang J.-S."/>
            <person name="Tsai W.-C."/>
            <person name="Van De Peer Y."/>
            <person name="Liu Z.-J."/>
        </authorList>
    </citation>
    <scope>NUCLEOTIDE SEQUENCE</scope>
    <source>
        <strain evidence="1">CP</strain>
        <tissue evidence="1">Leaves</tissue>
    </source>
</reference>
<gene>
    <name evidence="1" type="ORF">QJS10_CPB14g01311</name>
</gene>